<evidence type="ECO:0000313" key="3">
    <source>
        <dbReference type="Proteomes" id="UP001158598"/>
    </source>
</evidence>
<evidence type="ECO:0000313" key="2">
    <source>
        <dbReference type="EMBL" id="CAI8850831.1"/>
    </source>
</evidence>
<evidence type="ECO:0000256" key="1">
    <source>
        <dbReference type="SAM" id="MobiDB-lite"/>
    </source>
</evidence>
<gene>
    <name evidence="2" type="ORF">MCNOR_2495</name>
</gene>
<feature type="compositionally biased region" description="Gly residues" evidence="1">
    <location>
        <begin position="145"/>
        <end position="154"/>
    </location>
</feature>
<feature type="region of interest" description="Disordered" evidence="1">
    <location>
        <begin position="136"/>
        <end position="162"/>
    </location>
</feature>
<dbReference type="EMBL" id="OX458332">
    <property type="protein sequence ID" value="CAI8850831.1"/>
    <property type="molecule type" value="Genomic_DNA"/>
</dbReference>
<sequence>MRHPTAIVSIALLTGSVLTGCMSIRTRTPEGGDVTMNEREFATYVEHVFRHHNRVLDELITSEQTALANGDVDADELEEAEADMIRTCDPLNEVIAAEAEQHHASFSTLMKLADVVPECESMTRELEALLHPAPATLGAPRVNSGGAGTSGTGEGPASDTAP</sequence>
<name>A0AA35URP5_METCP</name>
<proteinExistence type="predicted"/>
<organism evidence="2 3">
    <name type="scientific">Methylococcus capsulatus</name>
    <dbReference type="NCBI Taxonomy" id="414"/>
    <lineage>
        <taxon>Bacteria</taxon>
        <taxon>Pseudomonadati</taxon>
        <taxon>Pseudomonadota</taxon>
        <taxon>Gammaproteobacteria</taxon>
        <taxon>Methylococcales</taxon>
        <taxon>Methylococcaceae</taxon>
        <taxon>Methylococcus</taxon>
    </lineage>
</organism>
<accession>A0AA35URP5</accession>
<dbReference type="RefSeq" id="WP_228370178.1">
    <property type="nucleotide sequence ID" value="NZ_OX458332.1"/>
</dbReference>
<evidence type="ECO:0008006" key="4">
    <source>
        <dbReference type="Google" id="ProtNLM"/>
    </source>
</evidence>
<reference evidence="2" key="1">
    <citation type="submission" date="2023-03" db="EMBL/GenBank/DDBJ databases">
        <authorList>
            <person name="Pearce D."/>
        </authorList>
    </citation>
    <scope>NUCLEOTIDE SEQUENCE</scope>
    <source>
        <strain evidence="2">Mc</strain>
    </source>
</reference>
<protein>
    <recommendedName>
        <fullName evidence="4">Lipoprotein</fullName>
    </recommendedName>
</protein>
<dbReference type="GeneID" id="88224332"/>
<dbReference type="PROSITE" id="PS51257">
    <property type="entry name" value="PROKAR_LIPOPROTEIN"/>
    <property type="match status" value="1"/>
</dbReference>
<dbReference type="AlphaFoldDB" id="A0AA35URP5"/>
<dbReference type="Proteomes" id="UP001158598">
    <property type="component" value="Chromosome"/>
</dbReference>